<evidence type="ECO:0000259" key="1">
    <source>
        <dbReference type="Pfam" id="PF01208"/>
    </source>
</evidence>
<dbReference type="PANTHER" id="PTHR47099">
    <property type="entry name" value="METHYLCOBAMIDE:COM METHYLTRANSFERASE MTBA"/>
    <property type="match status" value="1"/>
</dbReference>
<reference evidence="3" key="1">
    <citation type="submission" date="2010-11" db="EMBL/GenBank/DDBJ databases">
        <title>The complete genome of Mahella australiensis DSM 15567.</title>
        <authorList>
            <consortium name="US DOE Joint Genome Institute (JGI-PGF)"/>
            <person name="Lucas S."/>
            <person name="Copeland A."/>
            <person name="Lapidus A."/>
            <person name="Bruce D."/>
            <person name="Goodwin L."/>
            <person name="Pitluck S."/>
            <person name="Kyrpides N."/>
            <person name="Mavromatis K."/>
            <person name="Pagani I."/>
            <person name="Ivanova N."/>
            <person name="Teshima H."/>
            <person name="Brettin T."/>
            <person name="Detter J.C."/>
            <person name="Han C."/>
            <person name="Tapia R."/>
            <person name="Land M."/>
            <person name="Hauser L."/>
            <person name="Markowitz V."/>
            <person name="Cheng J.-F."/>
            <person name="Hugenholtz P."/>
            <person name="Woyke T."/>
            <person name="Wu D."/>
            <person name="Spring S."/>
            <person name="Pukall R."/>
            <person name="Steenblock K."/>
            <person name="Schneider S."/>
            <person name="Klenk H.-P."/>
            <person name="Eisen J.A."/>
        </authorList>
    </citation>
    <scope>NUCLEOTIDE SEQUENCE [LARGE SCALE GENOMIC DNA]</scope>
    <source>
        <strain evidence="3">DSM 15567 / CIP 107919 / 50-1 BON</strain>
    </source>
</reference>
<evidence type="ECO:0000313" key="3">
    <source>
        <dbReference type="Proteomes" id="UP000008457"/>
    </source>
</evidence>
<reference evidence="2 3" key="2">
    <citation type="journal article" date="2011" name="Stand. Genomic Sci.">
        <title>Complete genome sequence of Mahella australiensis type strain (50-1 BON).</title>
        <authorList>
            <person name="Sikorski J."/>
            <person name="Teshima H."/>
            <person name="Nolan M."/>
            <person name="Lucas S."/>
            <person name="Hammon N."/>
            <person name="Deshpande S."/>
            <person name="Cheng J.F."/>
            <person name="Pitluck S."/>
            <person name="Liolios K."/>
            <person name="Pagani I."/>
            <person name="Ivanova N."/>
            <person name="Huntemann M."/>
            <person name="Mavromatis K."/>
            <person name="Ovchinikova G."/>
            <person name="Pati A."/>
            <person name="Tapia R."/>
            <person name="Han C."/>
            <person name="Goodwin L."/>
            <person name="Chen A."/>
            <person name="Palaniappan K."/>
            <person name="Land M."/>
            <person name="Hauser L."/>
            <person name="Ngatchou-Djao O.D."/>
            <person name="Rohde M."/>
            <person name="Pukall R."/>
            <person name="Spring S."/>
            <person name="Abt B."/>
            <person name="Goker M."/>
            <person name="Detter J.C."/>
            <person name="Woyke T."/>
            <person name="Bristow J."/>
            <person name="Markowitz V."/>
            <person name="Hugenholtz P."/>
            <person name="Eisen J.A."/>
            <person name="Kyrpides N.C."/>
            <person name="Klenk H.P."/>
            <person name="Lapidus A."/>
        </authorList>
    </citation>
    <scope>NUCLEOTIDE SEQUENCE [LARGE SCALE GENOMIC DNA]</scope>
    <source>
        <strain evidence="3">DSM 15567 / CIP 107919 / 50-1 BON</strain>
    </source>
</reference>
<accession>F3ZYT9</accession>
<dbReference type="InterPro" id="IPR038071">
    <property type="entry name" value="UROD/MetE-like_sf"/>
</dbReference>
<dbReference type="Proteomes" id="UP000008457">
    <property type="component" value="Chromosome"/>
</dbReference>
<keyword evidence="3" id="KW-1185">Reference proteome</keyword>
<organism evidence="2 3">
    <name type="scientific">Mahella australiensis (strain DSM 15567 / CIP 107919 / 50-1 BON)</name>
    <dbReference type="NCBI Taxonomy" id="697281"/>
    <lineage>
        <taxon>Bacteria</taxon>
        <taxon>Bacillati</taxon>
        <taxon>Bacillota</taxon>
        <taxon>Clostridia</taxon>
        <taxon>Thermoanaerobacterales</taxon>
        <taxon>Thermoanaerobacterales Family IV. Incertae Sedis</taxon>
        <taxon>Mahella</taxon>
    </lineage>
</organism>
<dbReference type="InterPro" id="IPR000257">
    <property type="entry name" value="Uroporphyrinogen_deCOase"/>
</dbReference>
<dbReference type="RefSeq" id="WP_013780117.1">
    <property type="nucleotide sequence ID" value="NC_015520.1"/>
</dbReference>
<dbReference type="Gene3D" id="3.20.20.210">
    <property type="match status" value="1"/>
</dbReference>
<protein>
    <recommendedName>
        <fullName evidence="1">Uroporphyrinogen decarboxylase (URO-D) domain-containing protein</fullName>
    </recommendedName>
</protein>
<dbReference type="InterPro" id="IPR052024">
    <property type="entry name" value="Methanogen_methyltrans"/>
</dbReference>
<dbReference type="EMBL" id="CP002360">
    <property type="protein sequence ID" value="AEE95684.1"/>
    <property type="molecule type" value="Genomic_DNA"/>
</dbReference>
<gene>
    <name evidence="2" type="ordered locus">Mahau_0471</name>
</gene>
<sequence>MTSREIIKRVLEFKNPERIGYDFLSPHPSDIVWGGVSTGKATKWGKDPEILKLVPGFEGEVYMDEYGNIWGRLESITKGEVIRGALEDGWEGLDNYQLPDYSPLELYQPAKKRFEEQPDKYRLGGLPGFPFAIMRYIRRMENFLMDVLLYKEEVLRLNDMVVNMLLKVIDNYAAIGADGVTFAEDWGTQDRLLISPKTWRELFKPSFKVLVGRAHTHGMHVLMHSCGYIYDIIPDLIEVGIDALQLDQPELMGVERLGENFGGKVTFWSPVDIQKIMQTGNEQLIKEEAKKMIYYFGRYGGGFIAKDYPQWDAIGVKEEWAQWARDAFMNG</sequence>
<dbReference type="HOGENOM" id="CLU_054162_0_0_9"/>
<evidence type="ECO:0000313" key="2">
    <source>
        <dbReference type="EMBL" id="AEE95684.1"/>
    </source>
</evidence>
<dbReference type="KEGG" id="mas:Mahau_0471"/>
<dbReference type="GO" id="GO:0004853">
    <property type="term" value="F:uroporphyrinogen decarboxylase activity"/>
    <property type="evidence" value="ECO:0007669"/>
    <property type="project" value="InterPro"/>
</dbReference>
<proteinExistence type="predicted"/>
<dbReference type="GO" id="GO:0006779">
    <property type="term" value="P:porphyrin-containing compound biosynthetic process"/>
    <property type="evidence" value="ECO:0007669"/>
    <property type="project" value="InterPro"/>
</dbReference>
<dbReference type="Pfam" id="PF01208">
    <property type="entry name" value="URO-D"/>
    <property type="match status" value="1"/>
</dbReference>
<dbReference type="SUPFAM" id="SSF51726">
    <property type="entry name" value="UROD/MetE-like"/>
    <property type="match status" value="1"/>
</dbReference>
<dbReference type="PANTHER" id="PTHR47099:SF1">
    <property type="entry name" value="METHYLCOBAMIDE:COM METHYLTRANSFERASE MTBA"/>
    <property type="match status" value="1"/>
</dbReference>
<dbReference type="OrthoDB" id="1714431at2"/>
<dbReference type="STRING" id="697281.Mahau_0471"/>
<feature type="domain" description="Uroporphyrinogen decarboxylase (URO-D)" evidence="1">
    <location>
        <begin position="115"/>
        <end position="304"/>
    </location>
</feature>
<name>F3ZYT9_MAHA5</name>
<dbReference type="AlphaFoldDB" id="F3ZYT9"/>
<dbReference type="eggNOG" id="COG0407">
    <property type="taxonomic scope" value="Bacteria"/>
</dbReference>